<name>A0A5N5MRD5_9ROSI</name>
<feature type="transmembrane region" description="Helical" evidence="1">
    <location>
        <begin position="126"/>
        <end position="142"/>
    </location>
</feature>
<accession>A0A5N5MRD5</accession>
<keyword evidence="1" id="KW-0472">Membrane</keyword>
<dbReference type="EMBL" id="VDCV01000005">
    <property type="protein sequence ID" value="KAB5557542.1"/>
    <property type="molecule type" value="Genomic_DNA"/>
</dbReference>
<dbReference type="Proteomes" id="UP000326939">
    <property type="component" value="Chromosome 5"/>
</dbReference>
<comment type="caution">
    <text evidence="3">The sequence shown here is derived from an EMBL/GenBank/DDBJ whole genome shotgun (WGS) entry which is preliminary data.</text>
</comment>
<evidence type="ECO:0000313" key="4">
    <source>
        <dbReference type="Proteomes" id="UP000326939"/>
    </source>
</evidence>
<evidence type="ECO:0000313" key="3">
    <source>
        <dbReference type="EMBL" id="KAB5557542.1"/>
    </source>
</evidence>
<keyword evidence="2" id="KW-0732">Signal</keyword>
<dbReference type="PANTHER" id="PTHR31474:SF9">
    <property type="entry name" value="HR-LIKE LESION-INDUCING PROTEIN-LIKE PROTEIN"/>
    <property type="match status" value="1"/>
</dbReference>
<evidence type="ECO:0000256" key="1">
    <source>
        <dbReference type="SAM" id="Phobius"/>
    </source>
</evidence>
<feature type="signal peptide" evidence="2">
    <location>
        <begin position="1"/>
        <end position="22"/>
    </location>
</feature>
<sequence length="222" mass="24880">MAFTSFLGRVLFASIFILSAYQEFNEFGVDGGPAAKALKPKFGVFTSHVQSHAGIQVPEIEIKHLVSAAIFLKGIGGILFIFGSSLGAYLLIIHQLIAIPILYDFYNYDNEEKEFNQLFLKFTQNMALYGALLFFVGMKNSFPRRLHKKKVPKTKTGVAVSAPWRSCDILAPKHNDFRRSKMFVPVLDPYLVGAHQIFSKSLVWFLIGFFVSNNLAAMENAC</sequence>
<protein>
    <recommendedName>
        <fullName evidence="5">HR-like lesion-inducer</fullName>
    </recommendedName>
</protein>
<feature type="chain" id="PRO_5024440061" description="HR-like lesion-inducer" evidence="2">
    <location>
        <begin position="23"/>
        <end position="222"/>
    </location>
</feature>
<dbReference type="InterPro" id="IPR008637">
    <property type="entry name" value="HR_lesion"/>
</dbReference>
<proteinExistence type="predicted"/>
<keyword evidence="4" id="KW-1185">Reference proteome</keyword>
<gene>
    <name evidence="3" type="ORF">DKX38_008451</name>
</gene>
<organism evidence="3 4">
    <name type="scientific">Salix brachista</name>
    <dbReference type="NCBI Taxonomy" id="2182728"/>
    <lineage>
        <taxon>Eukaryota</taxon>
        <taxon>Viridiplantae</taxon>
        <taxon>Streptophyta</taxon>
        <taxon>Embryophyta</taxon>
        <taxon>Tracheophyta</taxon>
        <taxon>Spermatophyta</taxon>
        <taxon>Magnoliopsida</taxon>
        <taxon>eudicotyledons</taxon>
        <taxon>Gunneridae</taxon>
        <taxon>Pentapetalae</taxon>
        <taxon>rosids</taxon>
        <taxon>fabids</taxon>
        <taxon>Malpighiales</taxon>
        <taxon>Salicaceae</taxon>
        <taxon>Saliceae</taxon>
        <taxon>Salix</taxon>
    </lineage>
</organism>
<dbReference type="Pfam" id="PF05514">
    <property type="entry name" value="HR_lesion"/>
    <property type="match status" value="1"/>
</dbReference>
<dbReference type="AlphaFoldDB" id="A0A5N5MRD5"/>
<keyword evidence="1" id="KW-1133">Transmembrane helix</keyword>
<evidence type="ECO:0000256" key="2">
    <source>
        <dbReference type="SAM" id="SignalP"/>
    </source>
</evidence>
<evidence type="ECO:0008006" key="5">
    <source>
        <dbReference type="Google" id="ProtNLM"/>
    </source>
</evidence>
<keyword evidence="1" id="KW-0812">Transmembrane</keyword>
<reference evidence="4" key="1">
    <citation type="journal article" date="2019" name="Gigascience">
        <title>De novo genome assembly of the endangered Acer yangbiense, a plant species with extremely small populations endemic to Yunnan Province, China.</title>
        <authorList>
            <person name="Yang J."/>
            <person name="Wariss H.M."/>
            <person name="Tao L."/>
            <person name="Zhang R."/>
            <person name="Yun Q."/>
            <person name="Hollingsworth P."/>
            <person name="Dao Z."/>
            <person name="Luo G."/>
            <person name="Guo H."/>
            <person name="Ma Y."/>
            <person name="Sun W."/>
        </authorList>
    </citation>
    <scope>NUCLEOTIDE SEQUENCE [LARGE SCALE GENOMIC DNA]</scope>
    <source>
        <strain evidence="4">cv. br00</strain>
    </source>
</reference>
<dbReference type="PANTHER" id="PTHR31474">
    <property type="entry name" value="HR-LIKE LESION-INDUCER"/>
    <property type="match status" value="1"/>
</dbReference>